<dbReference type="AlphaFoldDB" id="A0A4R6U200"/>
<evidence type="ECO:0000313" key="1">
    <source>
        <dbReference type="EMBL" id="TDQ40438.1"/>
    </source>
</evidence>
<name>A0A4R6U200_9BACI</name>
<keyword evidence="1" id="KW-0946">Virion</keyword>
<gene>
    <name evidence="1" type="ORF">EV213_106156</name>
</gene>
<reference evidence="1 2" key="1">
    <citation type="submission" date="2019-03" db="EMBL/GenBank/DDBJ databases">
        <title>Genomic Encyclopedia of Type Strains, Phase IV (KMG-IV): sequencing the most valuable type-strain genomes for metagenomic binning, comparative biology and taxonomic classification.</title>
        <authorList>
            <person name="Goeker M."/>
        </authorList>
    </citation>
    <scope>NUCLEOTIDE SEQUENCE [LARGE SCALE GENOMIC DNA]</scope>
    <source>
        <strain evidence="1 2">DSM 28697</strain>
    </source>
</reference>
<keyword evidence="1" id="KW-0167">Capsid protein</keyword>
<dbReference type="EMBL" id="SNYJ01000006">
    <property type="protein sequence ID" value="TDQ40438.1"/>
    <property type="molecule type" value="Genomic_DNA"/>
</dbReference>
<keyword evidence="2" id="KW-1185">Reference proteome</keyword>
<comment type="caution">
    <text evidence="1">The sequence shown here is derived from an EMBL/GenBank/DDBJ whole genome shotgun (WGS) entry which is preliminary data.</text>
</comment>
<evidence type="ECO:0000313" key="2">
    <source>
        <dbReference type="Proteomes" id="UP000295632"/>
    </source>
</evidence>
<dbReference type="RefSeq" id="WP_133580247.1">
    <property type="nucleotide sequence ID" value="NZ_SNYJ01000006.1"/>
</dbReference>
<proteinExistence type="predicted"/>
<dbReference type="OrthoDB" id="2986702at2"/>
<dbReference type="Proteomes" id="UP000295632">
    <property type="component" value="Unassembled WGS sequence"/>
</dbReference>
<protein>
    <submittedName>
        <fullName evidence="1">Spore coat protein YutH</fullName>
    </submittedName>
</protein>
<sequence length="304" mass="35390">MTFTQWTELYGIQVKEEKDFLLTSSEGTFFFAPLDSLLLKEKKELLGWLNYDLSLLLPTAVAVKRIDGGFVTRHLNVEGILFFIRNPVTPFSQTAEALARFQNASLQLNLPVKELSSYGQWPELWAQRLDQWKETESSYTWYVKALGENAISMAKDAWFDHDPRGSDAPVIARRSRHQQSFYYSLPVNWIYDHPARDLAEQLRPLLFRRNGAAVSWLRDFLTYRKLSRLGWTLLIARLLFPLDAIELAESEGSEEQRNLKRQKLEDKISLYESNLKMIIQLGGQRTAELAKHLSWLHEARRVNR</sequence>
<accession>A0A4R6U200</accession>
<organism evidence="1 2">
    <name type="scientific">Aureibacillus halotolerans</name>
    <dbReference type="NCBI Taxonomy" id="1508390"/>
    <lineage>
        <taxon>Bacteria</taxon>
        <taxon>Bacillati</taxon>
        <taxon>Bacillota</taxon>
        <taxon>Bacilli</taxon>
        <taxon>Bacillales</taxon>
        <taxon>Bacillaceae</taxon>
        <taxon>Aureibacillus</taxon>
    </lineage>
</organism>